<keyword evidence="1" id="KW-1133">Transmembrane helix</keyword>
<dbReference type="Proteomes" id="UP000053087">
    <property type="component" value="Chromosome"/>
</dbReference>
<feature type="transmembrane region" description="Helical" evidence="1">
    <location>
        <begin position="12"/>
        <end position="30"/>
    </location>
</feature>
<organism evidence="2 3">
    <name type="scientific">Methanosarcina flavescens</name>
    <dbReference type="NCBI Taxonomy" id="1715806"/>
    <lineage>
        <taxon>Archaea</taxon>
        <taxon>Methanobacteriati</taxon>
        <taxon>Methanobacteriota</taxon>
        <taxon>Stenosarchaea group</taxon>
        <taxon>Methanomicrobia</taxon>
        <taxon>Methanosarcinales</taxon>
        <taxon>Methanosarcinaceae</taxon>
        <taxon>Methanosarcina</taxon>
    </lineage>
</organism>
<feature type="transmembrane region" description="Helical" evidence="1">
    <location>
        <begin position="42"/>
        <end position="67"/>
    </location>
</feature>
<proteinExistence type="predicted"/>
<accession>A0A660HUM8</accession>
<name>A0A660HUM8_9EURY</name>
<dbReference type="KEGG" id="mfz:AOB57_012075"/>
<sequence length="76" mass="8511">MEINTIEKIAKTVILIPAILGLIFIIFIYYSELSGKSISVGGNYLIFGLLINIGLLILIYMSVRGFIKAYNEAERK</sequence>
<evidence type="ECO:0000256" key="1">
    <source>
        <dbReference type="SAM" id="Phobius"/>
    </source>
</evidence>
<protein>
    <submittedName>
        <fullName evidence="2">Uncharacterized protein</fullName>
    </submittedName>
</protein>
<gene>
    <name evidence="2" type="ORF">AOB57_012075</name>
</gene>
<reference evidence="2 3" key="1">
    <citation type="journal article" date="2016" name="Int. J. Syst. Evol. Microbiol.">
        <title>Methanosarcina flavescens sp. nov., a methanogenic archaeon isolated from a full-scale anaerobic digester.</title>
        <authorList>
            <person name="Kern T."/>
            <person name="Fischer M.A."/>
            <person name="Deppenmeier U."/>
            <person name="Schmitz R.A."/>
            <person name="Rother M."/>
        </authorList>
    </citation>
    <scope>NUCLEOTIDE SEQUENCE [LARGE SCALE GENOMIC DNA]</scope>
    <source>
        <strain evidence="2 3">E03.2</strain>
    </source>
</reference>
<keyword evidence="3" id="KW-1185">Reference proteome</keyword>
<dbReference type="EMBL" id="CP032683">
    <property type="protein sequence ID" value="AYK15826.1"/>
    <property type="molecule type" value="Genomic_DNA"/>
</dbReference>
<evidence type="ECO:0000313" key="3">
    <source>
        <dbReference type="Proteomes" id="UP000053087"/>
    </source>
</evidence>
<keyword evidence="1" id="KW-0472">Membrane</keyword>
<dbReference type="AlphaFoldDB" id="A0A660HUM8"/>
<evidence type="ECO:0000313" key="2">
    <source>
        <dbReference type="EMBL" id="AYK15826.1"/>
    </source>
</evidence>
<keyword evidence="1" id="KW-0812">Transmembrane</keyword>